<dbReference type="SUPFAM" id="SSF48008">
    <property type="entry name" value="GntR ligand-binding domain-like"/>
    <property type="match status" value="1"/>
</dbReference>
<dbReference type="Pfam" id="PF07729">
    <property type="entry name" value="FCD"/>
    <property type="match status" value="1"/>
</dbReference>
<evidence type="ECO:0000256" key="1">
    <source>
        <dbReference type="ARBA" id="ARBA00023015"/>
    </source>
</evidence>
<feature type="domain" description="HTH gntR-type" evidence="4">
    <location>
        <begin position="14"/>
        <end position="81"/>
    </location>
</feature>
<evidence type="ECO:0000256" key="2">
    <source>
        <dbReference type="ARBA" id="ARBA00023125"/>
    </source>
</evidence>
<gene>
    <name evidence="5" type="ORF">ABVT11_04450</name>
</gene>
<accession>A0ABV2CMC9</accession>
<comment type="caution">
    <text evidence="5">The sequence shown here is derived from an EMBL/GenBank/DDBJ whole genome shotgun (WGS) entry which is preliminary data.</text>
</comment>
<reference evidence="5 6" key="1">
    <citation type="submission" date="2024-07" db="EMBL/GenBank/DDBJ databases">
        <title>Uliginosibacterium paludis KCTC:42655.</title>
        <authorList>
            <person name="Kim M.K."/>
        </authorList>
    </citation>
    <scope>NUCLEOTIDE SEQUENCE [LARGE SCALE GENOMIC DNA]</scope>
    <source>
        <strain evidence="5 6">KCTC 42655</strain>
    </source>
</reference>
<keyword evidence="2" id="KW-0238">DNA-binding</keyword>
<dbReference type="CDD" id="cd07377">
    <property type="entry name" value="WHTH_GntR"/>
    <property type="match status" value="1"/>
</dbReference>
<name>A0ABV2CMC9_9RHOO</name>
<dbReference type="PANTHER" id="PTHR43537">
    <property type="entry name" value="TRANSCRIPTIONAL REGULATOR, GNTR FAMILY"/>
    <property type="match status" value="1"/>
</dbReference>
<dbReference type="SMART" id="SM00345">
    <property type="entry name" value="HTH_GNTR"/>
    <property type="match status" value="1"/>
</dbReference>
<dbReference type="InterPro" id="IPR011711">
    <property type="entry name" value="GntR_C"/>
</dbReference>
<dbReference type="Gene3D" id="1.10.10.10">
    <property type="entry name" value="Winged helix-like DNA-binding domain superfamily/Winged helix DNA-binding domain"/>
    <property type="match status" value="1"/>
</dbReference>
<dbReference type="InterPro" id="IPR036388">
    <property type="entry name" value="WH-like_DNA-bd_sf"/>
</dbReference>
<evidence type="ECO:0000256" key="3">
    <source>
        <dbReference type="ARBA" id="ARBA00023163"/>
    </source>
</evidence>
<dbReference type="EMBL" id="JBEWLZ010000002">
    <property type="protein sequence ID" value="MET1489064.1"/>
    <property type="molecule type" value="Genomic_DNA"/>
</dbReference>
<proteinExistence type="predicted"/>
<dbReference type="InterPro" id="IPR008920">
    <property type="entry name" value="TF_FadR/GntR_C"/>
</dbReference>
<dbReference type="PANTHER" id="PTHR43537:SF53">
    <property type="entry name" value="HTH-TYPE TRANSCRIPTIONAL REPRESSOR NANR"/>
    <property type="match status" value="1"/>
</dbReference>
<dbReference type="InterPro" id="IPR000524">
    <property type="entry name" value="Tscrpt_reg_HTH_GntR"/>
</dbReference>
<dbReference type="SUPFAM" id="SSF46785">
    <property type="entry name" value="Winged helix' DNA-binding domain"/>
    <property type="match status" value="1"/>
</dbReference>
<dbReference type="Pfam" id="PF00392">
    <property type="entry name" value="GntR"/>
    <property type="match status" value="1"/>
</dbReference>
<dbReference type="PROSITE" id="PS50949">
    <property type="entry name" value="HTH_GNTR"/>
    <property type="match status" value="1"/>
</dbReference>
<dbReference type="SMART" id="SM00895">
    <property type="entry name" value="FCD"/>
    <property type="match status" value="1"/>
</dbReference>
<keyword evidence="1" id="KW-0805">Transcription regulation</keyword>
<evidence type="ECO:0000313" key="6">
    <source>
        <dbReference type="Proteomes" id="UP001548590"/>
    </source>
</evidence>
<organism evidence="5 6">
    <name type="scientific">Uliginosibacterium paludis</name>
    <dbReference type="NCBI Taxonomy" id="1615952"/>
    <lineage>
        <taxon>Bacteria</taxon>
        <taxon>Pseudomonadati</taxon>
        <taxon>Pseudomonadota</taxon>
        <taxon>Betaproteobacteria</taxon>
        <taxon>Rhodocyclales</taxon>
        <taxon>Zoogloeaceae</taxon>
        <taxon>Uliginosibacterium</taxon>
    </lineage>
</organism>
<protein>
    <submittedName>
        <fullName evidence="5">GntR family transcriptional regulator</fullName>
    </submittedName>
</protein>
<evidence type="ECO:0000313" key="5">
    <source>
        <dbReference type="EMBL" id="MET1489064.1"/>
    </source>
</evidence>
<keyword evidence="6" id="KW-1185">Reference proteome</keyword>
<dbReference type="Gene3D" id="1.20.120.530">
    <property type="entry name" value="GntR ligand-binding domain-like"/>
    <property type="match status" value="1"/>
</dbReference>
<dbReference type="InterPro" id="IPR036390">
    <property type="entry name" value="WH_DNA-bd_sf"/>
</dbReference>
<dbReference type="RefSeq" id="WP_345924194.1">
    <property type="nucleotide sequence ID" value="NZ_JBDIVF010000001.1"/>
</dbReference>
<sequence>MNAPLAGFSGEESSLTDADIYDRIVGAVLDHRLPPGTRLAEEKLGRAFGVSRTRIRQVLVRLAAEQVIVLEHNRGATVASPTPQDAQEVFGARMLIEPPLIEAFVQQADDAALDALIRSLHDEEAANEAGDRRAAIRLSGEFHLLIAEGSGNATLAKILRELVSRTSLILMTFGQKPGRRGAAHPHDGGCGCDEHAGLVGAIRERDARLAGRLMKKHLAHLLAGIAFEQPADEAPDIETLFRSH</sequence>
<evidence type="ECO:0000259" key="4">
    <source>
        <dbReference type="PROSITE" id="PS50949"/>
    </source>
</evidence>
<keyword evidence="3" id="KW-0804">Transcription</keyword>
<dbReference type="Proteomes" id="UP001548590">
    <property type="component" value="Unassembled WGS sequence"/>
</dbReference>